<comment type="similarity">
    <text evidence="3">Belongs to the D-isomer specific 2-hydroxyacid dehydrogenase family.</text>
</comment>
<dbReference type="Pfam" id="PF02826">
    <property type="entry name" value="2-Hacid_dh_C"/>
    <property type="match status" value="1"/>
</dbReference>
<dbReference type="GO" id="GO:0051287">
    <property type="term" value="F:NAD binding"/>
    <property type="evidence" value="ECO:0007669"/>
    <property type="project" value="InterPro"/>
</dbReference>
<dbReference type="SUPFAM" id="SSF51735">
    <property type="entry name" value="NAD(P)-binding Rossmann-fold domains"/>
    <property type="match status" value="1"/>
</dbReference>
<dbReference type="GO" id="GO:0008465">
    <property type="term" value="F:hydroxypyruvate reductase (NADH) activity"/>
    <property type="evidence" value="ECO:0007669"/>
    <property type="project" value="TreeGrafter"/>
</dbReference>
<keyword evidence="1 3" id="KW-0560">Oxidoreductase</keyword>
<evidence type="ECO:0000256" key="3">
    <source>
        <dbReference type="RuleBase" id="RU003719"/>
    </source>
</evidence>
<accession>A0A8S9XWH0</accession>
<dbReference type="Gene3D" id="3.40.50.720">
    <property type="entry name" value="NAD(P)-binding Rossmann-like Domain"/>
    <property type="match status" value="2"/>
</dbReference>
<dbReference type="OrthoDB" id="298012at2759"/>
<dbReference type="SUPFAM" id="SSF52283">
    <property type="entry name" value="Formate/glycerate dehydrogenase catalytic domain-like"/>
    <property type="match status" value="1"/>
</dbReference>
<sequence>MEEVCSFRSYQSLIGAIVKCVHGNNNLIKFDKFFKCQQPGAPVHFQTYFLSNPNVRLVIHSGRRQFIEGFGLQKVKFASMSKPKILITRSDYPKNSIEALESKYNVEIWDNVKNGDITKKDFVERVSGASGIFCCLNDRVDKDVIEAAGPSLKVVSTMSVGVDHVDLKTLKSKGVRLGYTPDVLTEATAELTVALLLATSRRLLESNQAIRNGEWTSAWAPLKWCGPALKGSTVGIYGYGRIGQSVARKLKAFEVSRILYGSAQEKPEGKAIGAIQTSLDNLLKESDFVIVTCALSDKTRGLFNKDKFAMMKSTAIFVNSSRGAVVDQDALHDALVSGQIRAAGLDVMTPEPLPSNHPLLSLQNCVILPHIGSATYQTRMLMADMVVKNITTALHGEEMPAEYAL</sequence>
<dbReference type="InterPro" id="IPR029753">
    <property type="entry name" value="D-isomer_DH_CS"/>
</dbReference>
<feature type="domain" description="D-isomer specific 2-hydroxyacid dehydrogenase catalytic" evidence="4">
    <location>
        <begin position="87"/>
        <end position="400"/>
    </location>
</feature>
<comment type="caution">
    <text evidence="6">The sequence shown here is derived from an EMBL/GenBank/DDBJ whole genome shotgun (WGS) entry which is preliminary data.</text>
</comment>
<evidence type="ECO:0000313" key="7">
    <source>
        <dbReference type="Proteomes" id="UP000466442"/>
    </source>
</evidence>
<dbReference type="FunFam" id="3.40.50.720:FF:000026">
    <property type="entry name" value="Glyoxylate/hydroxypyruvate reductase B"/>
    <property type="match status" value="1"/>
</dbReference>
<dbReference type="InterPro" id="IPR036291">
    <property type="entry name" value="NAD(P)-bd_dom_sf"/>
</dbReference>
<protein>
    <recommendedName>
        <fullName evidence="2">Glyoxylate reductase/hydroxypyruvate reductase</fullName>
    </recommendedName>
</protein>
<dbReference type="PROSITE" id="PS00671">
    <property type="entry name" value="D_2_HYDROXYACID_DH_3"/>
    <property type="match status" value="1"/>
</dbReference>
<reference evidence="6" key="1">
    <citation type="journal article" date="2021" name="Mol. Ecol. Resour.">
        <title>Apolygus lucorum genome provides insights into omnivorousness and mesophyll feeding.</title>
        <authorList>
            <person name="Liu Y."/>
            <person name="Liu H."/>
            <person name="Wang H."/>
            <person name="Huang T."/>
            <person name="Liu B."/>
            <person name="Yang B."/>
            <person name="Yin L."/>
            <person name="Li B."/>
            <person name="Zhang Y."/>
            <person name="Zhang S."/>
            <person name="Jiang F."/>
            <person name="Zhang X."/>
            <person name="Ren Y."/>
            <person name="Wang B."/>
            <person name="Wang S."/>
            <person name="Lu Y."/>
            <person name="Wu K."/>
            <person name="Fan W."/>
            <person name="Wang G."/>
        </authorList>
    </citation>
    <scope>NUCLEOTIDE SEQUENCE</scope>
    <source>
        <strain evidence="6">12Hb</strain>
    </source>
</reference>
<dbReference type="PANTHER" id="PTHR10996:SF277">
    <property type="entry name" value="GLYOXYLATE REDUCTASE_HYDROXYPYRUVATE REDUCTASE"/>
    <property type="match status" value="1"/>
</dbReference>
<dbReference type="Proteomes" id="UP000466442">
    <property type="component" value="Unassembled WGS sequence"/>
</dbReference>
<feature type="domain" description="D-isomer specific 2-hydroxyacid dehydrogenase NAD-binding" evidence="5">
    <location>
        <begin position="193"/>
        <end position="372"/>
    </location>
</feature>
<name>A0A8S9XWH0_APOLU</name>
<dbReference type="EMBL" id="WIXP02000003">
    <property type="protein sequence ID" value="KAF6213400.1"/>
    <property type="molecule type" value="Genomic_DNA"/>
</dbReference>
<dbReference type="GO" id="GO:0005829">
    <property type="term" value="C:cytosol"/>
    <property type="evidence" value="ECO:0007669"/>
    <property type="project" value="TreeGrafter"/>
</dbReference>
<dbReference type="PANTHER" id="PTHR10996">
    <property type="entry name" value="2-HYDROXYACID DEHYDROGENASE-RELATED"/>
    <property type="match status" value="1"/>
</dbReference>
<gene>
    <name evidence="6" type="ORF">GE061_011119</name>
</gene>
<evidence type="ECO:0000313" key="6">
    <source>
        <dbReference type="EMBL" id="KAF6213400.1"/>
    </source>
</evidence>
<evidence type="ECO:0000259" key="4">
    <source>
        <dbReference type="Pfam" id="PF00389"/>
    </source>
</evidence>
<dbReference type="InterPro" id="IPR006140">
    <property type="entry name" value="D-isomer_DH_NAD-bd"/>
</dbReference>
<evidence type="ECO:0000259" key="5">
    <source>
        <dbReference type="Pfam" id="PF02826"/>
    </source>
</evidence>
<evidence type="ECO:0000256" key="1">
    <source>
        <dbReference type="ARBA" id="ARBA00023002"/>
    </source>
</evidence>
<dbReference type="Pfam" id="PF00389">
    <property type="entry name" value="2-Hacid_dh"/>
    <property type="match status" value="1"/>
</dbReference>
<keyword evidence="7" id="KW-1185">Reference proteome</keyword>
<dbReference type="InterPro" id="IPR050223">
    <property type="entry name" value="D-isomer_2-hydroxyacid_DH"/>
</dbReference>
<dbReference type="AlphaFoldDB" id="A0A8S9XWH0"/>
<proteinExistence type="inferred from homology"/>
<organism evidence="6 7">
    <name type="scientific">Apolygus lucorum</name>
    <name type="common">Small green plant bug</name>
    <name type="synonym">Lygocoris lucorum</name>
    <dbReference type="NCBI Taxonomy" id="248454"/>
    <lineage>
        <taxon>Eukaryota</taxon>
        <taxon>Metazoa</taxon>
        <taxon>Ecdysozoa</taxon>
        <taxon>Arthropoda</taxon>
        <taxon>Hexapoda</taxon>
        <taxon>Insecta</taxon>
        <taxon>Pterygota</taxon>
        <taxon>Neoptera</taxon>
        <taxon>Paraneoptera</taxon>
        <taxon>Hemiptera</taxon>
        <taxon>Heteroptera</taxon>
        <taxon>Panheteroptera</taxon>
        <taxon>Cimicomorpha</taxon>
        <taxon>Miridae</taxon>
        <taxon>Mirini</taxon>
        <taxon>Apolygus</taxon>
    </lineage>
</organism>
<dbReference type="CDD" id="cd05301">
    <property type="entry name" value="GDH"/>
    <property type="match status" value="1"/>
</dbReference>
<dbReference type="InterPro" id="IPR006139">
    <property type="entry name" value="D-isomer_2_OHA_DH_cat_dom"/>
</dbReference>
<dbReference type="GO" id="GO:0030267">
    <property type="term" value="F:glyoxylate reductase (NADPH) activity"/>
    <property type="evidence" value="ECO:0007669"/>
    <property type="project" value="TreeGrafter"/>
</dbReference>
<evidence type="ECO:0000256" key="2">
    <source>
        <dbReference type="ARBA" id="ARBA00073306"/>
    </source>
</evidence>